<proteinExistence type="predicted"/>
<dbReference type="EMBL" id="JAJEPW010000028">
    <property type="protein sequence ID" value="MCC2129850.1"/>
    <property type="molecule type" value="Genomic_DNA"/>
</dbReference>
<dbReference type="CDD" id="cd00688">
    <property type="entry name" value="ISOPREN_C2_like"/>
    <property type="match status" value="1"/>
</dbReference>
<reference evidence="2" key="1">
    <citation type="submission" date="2021-10" db="EMBL/GenBank/DDBJ databases">
        <title>Anaerobic single-cell dispensing facilitates the cultivation of human gut bacteria.</title>
        <authorList>
            <person name="Afrizal A."/>
        </authorList>
    </citation>
    <scope>NUCLEOTIDE SEQUENCE</scope>
    <source>
        <strain evidence="2">CLA-AA-H272</strain>
    </source>
</reference>
<keyword evidence="3" id="KW-1185">Reference proteome</keyword>
<comment type="caution">
    <text evidence="2">The sequence shown here is derived from an EMBL/GenBank/DDBJ whole genome shotgun (WGS) entry which is preliminary data.</text>
</comment>
<keyword evidence="1" id="KW-1133">Transmembrane helix</keyword>
<protein>
    <submittedName>
        <fullName evidence="2">Terpene cyclase/mutase family protein</fullName>
    </submittedName>
</protein>
<gene>
    <name evidence="2" type="ORF">LKD37_10010</name>
</gene>
<evidence type="ECO:0000313" key="2">
    <source>
        <dbReference type="EMBL" id="MCC2129850.1"/>
    </source>
</evidence>
<name>A0AAE3AGF2_9FIRM</name>
<evidence type="ECO:0000256" key="1">
    <source>
        <dbReference type="SAM" id="Phobius"/>
    </source>
</evidence>
<keyword evidence="1" id="KW-0472">Membrane</keyword>
<dbReference type="InterPro" id="IPR008930">
    <property type="entry name" value="Terpenoid_cyclase/PrenylTrfase"/>
</dbReference>
<dbReference type="AlphaFoldDB" id="A0AAE3AGF2"/>
<dbReference type="RefSeq" id="WP_302929087.1">
    <property type="nucleotide sequence ID" value="NZ_JAJEPW010000028.1"/>
</dbReference>
<organism evidence="2 3">
    <name type="scientific">Brotocaccenecus cirricatena</name>
    <dbReference type="NCBI Taxonomy" id="3064195"/>
    <lineage>
        <taxon>Bacteria</taxon>
        <taxon>Bacillati</taxon>
        <taxon>Bacillota</taxon>
        <taxon>Clostridia</taxon>
        <taxon>Eubacteriales</taxon>
        <taxon>Oscillospiraceae</taxon>
        <taxon>Brotocaccenecus</taxon>
    </lineage>
</organism>
<dbReference type="Gene3D" id="1.50.10.20">
    <property type="match status" value="1"/>
</dbReference>
<dbReference type="SUPFAM" id="SSF48239">
    <property type="entry name" value="Terpenoid cyclases/Protein prenyltransferases"/>
    <property type="match status" value="1"/>
</dbReference>
<accession>A0AAE3AGF2</accession>
<sequence length="355" mass="38245">MRRSLAGALLALMLAAALICPAWGEDFRPLLENRPLTAGDSVSDWLAVASGRAGLQRPDYLRDLESYVTSMYRENGGLDRIKATEWHRITLAVQAQGGDPTAFGRDREGKPIDLVAEGTYNWSRSRSLGAQGLNGWIFALITLDSGGFAVPEGAAYTREDMRRAILSAQTEEGAFGLSAGTADVDITAMALQALAPYQEDPATAEAIRRGLEWLSGQQTENGDFVSWGDPNAESTAQVLIALCSLGLDPETDPRFIRNGRTLRDGLLSYRTAEGLFRHTAEGLEDLMATEQAILALQALDRLQAGQGRLYDLRDIPPAASAHASPLPWLIAGAAGLAAAGIVIIVIRKRKRVCTK</sequence>
<dbReference type="Proteomes" id="UP001199319">
    <property type="component" value="Unassembled WGS sequence"/>
</dbReference>
<keyword evidence="1" id="KW-0812">Transmembrane</keyword>
<feature type="transmembrane region" description="Helical" evidence="1">
    <location>
        <begin position="326"/>
        <end position="346"/>
    </location>
</feature>
<evidence type="ECO:0000313" key="3">
    <source>
        <dbReference type="Proteomes" id="UP001199319"/>
    </source>
</evidence>